<keyword evidence="4" id="KW-0804">Transcription</keyword>
<keyword evidence="3" id="KW-0238">DNA-binding</keyword>
<dbReference type="SUPFAM" id="SSF53850">
    <property type="entry name" value="Periplasmic binding protein-like II"/>
    <property type="match status" value="1"/>
</dbReference>
<accession>A0ABV5LQ58</accession>
<evidence type="ECO:0000256" key="3">
    <source>
        <dbReference type="ARBA" id="ARBA00023125"/>
    </source>
</evidence>
<dbReference type="PANTHER" id="PTHR30346:SF0">
    <property type="entry name" value="HCA OPERON TRANSCRIPTIONAL ACTIVATOR HCAR"/>
    <property type="match status" value="1"/>
</dbReference>
<evidence type="ECO:0000259" key="5">
    <source>
        <dbReference type="PROSITE" id="PS50931"/>
    </source>
</evidence>
<dbReference type="PRINTS" id="PR00039">
    <property type="entry name" value="HTHLYSR"/>
</dbReference>
<dbReference type="Gene3D" id="1.10.10.10">
    <property type="entry name" value="Winged helix-like DNA-binding domain superfamily/Winged helix DNA-binding domain"/>
    <property type="match status" value="1"/>
</dbReference>
<sequence length="307" mass="33372">MTPAPMDAGAPSSRPAAVEVRHLRALVAVAEEGTFTDAAIALRTSQASVSRLVAALERELGVRLVRRTPRGATLTGAGQAVVVRARRVLGDVAAMVRVAERGEDGEGTRREVRIGYAWSALGRWTTVLQRRWAAEQPGSVLVFVQVNTPTAGLLEREADVAVTRRQLDPRRFATAVVGTESRWAAVAADHPFARRRGVRLGDFTGQTVGIDARTGTTTQDLWPPDAAPAATRDTHSVDEWLTLIAAGQAVGLTSQATTFQHPRPGVVYRPVLDADPVPVRLAWWRDEPARWIEDLVRMVTELYREAG</sequence>
<evidence type="ECO:0000256" key="4">
    <source>
        <dbReference type="ARBA" id="ARBA00023163"/>
    </source>
</evidence>
<dbReference type="Pfam" id="PF00126">
    <property type="entry name" value="HTH_1"/>
    <property type="match status" value="1"/>
</dbReference>
<dbReference type="PROSITE" id="PS50931">
    <property type="entry name" value="HTH_LYSR"/>
    <property type="match status" value="1"/>
</dbReference>
<reference evidence="6 7" key="1">
    <citation type="submission" date="2024-09" db="EMBL/GenBank/DDBJ databases">
        <authorList>
            <person name="Sun Q."/>
            <person name="Mori K."/>
        </authorList>
    </citation>
    <scope>NUCLEOTIDE SEQUENCE [LARGE SCALE GENOMIC DNA]</scope>
    <source>
        <strain evidence="6 7">TISTR 1856</strain>
    </source>
</reference>
<evidence type="ECO:0000313" key="6">
    <source>
        <dbReference type="EMBL" id="MFB9376196.1"/>
    </source>
</evidence>
<dbReference type="RefSeq" id="WP_380134770.1">
    <property type="nucleotide sequence ID" value="NZ_JBHLUI010000002.1"/>
</dbReference>
<dbReference type="EMBL" id="JBHMDM010000002">
    <property type="protein sequence ID" value="MFB9376196.1"/>
    <property type="molecule type" value="Genomic_DNA"/>
</dbReference>
<dbReference type="Pfam" id="PF03466">
    <property type="entry name" value="LysR_substrate"/>
    <property type="match status" value="1"/>
</dbReference>
<evidence type="ECO:0000256" key="2">
    <source>
        <dbReference type="ARBA" id="ARBA00023015"/>
    </source>
</evidence>
<dbReference type="InterPro" id="IPR005119">
    <property type="entry name" value="LysR_subst-bd"/>
</dbReference>
<dbReference type="InterPro" id="IPR036388">
    <property type="entry name" value="WH-like_DNA-bd_sf"/>
</dbReference>
<dbReference type="InterPro" id="IPR036390">
    <property type="entry name" value="WH_DNA-bd_sf"/>
</dbReference>
<feature type="domain" description="HTH lysR-type" evidence="5">
    <location>
        <begin position="18"/>
        <end position="75"/>
    </location>
</feature>
<comment type="similarity">
    <text evidence="1">Belongs to the LysR transcriptional regulatory family.</text>
</comment>
<dbReference type="PANTHER" id="PTHR30346">
    <property type="entry name" value="TRANSCRIPTIONAL DUAL REGULATOR HCAR-RELATED"/>
    <property type="match status" value="1"/>
</dbReference>
<keyword evidence="7" id="KW-1185">Reference proteome</keyword>
<dbReference type="Gene3D" id="3.40.190.10">
    <property type="entry name" value="Periplasmic binding protein-like II"/>
    <property type="match status" value="2"/>
</dbReference>
<organism evidence="6 7">
    <name type="scientific">Kineococcus gynurae</name>
    <dbReference type="NCBI Taxonomy" id="452979"/>
    <lineage>
        <taxon>Bacteria</taxon>
        <taxon>Bacillati</taxon>
        <taxon>Actinomycetota</taxon>
        <taxon>Actinomycetes</taxon>
        <taxon>Kineosporiales</taxon>
        <taxon>Kineosporiaceae</taxon>
        <taxon>Kineococcus</taxon>
    </lineage>
</organism>
<dbReference type="InterPro" id="IPR000847">
    <property type="entry name" value="LysR_HTH_N"/>
</dbReference>
<dbReference type="Proteomes" id="UP001589748">
    <property type="component" value="Unassembled WGS sequence"/>
</dbReference>
<comment type="caution">
    <text evidence="6">The sequence shown here is derived from an EMBL/GenBank/DDBJ whole genome shotgun (WGS) entry which is preliminary data.</text>
</comment>
<gene>
    <name evidence="6" type="ORF">ACFFVI_04365</name>
</gene>
<proteinExistence type="inferred from homology"/>
<protein>
    <submittedName>
        <fullName evidence="6">LysR family transcriptional regulator</fullName>
    </submittedName>
</protein>
<dbReference type="SUPFAM" id="SSF46785">
    <property type="entry name" value="Winged helix' DNA-binding domain"/>
    <property type="match status" value="1"/>
</dbReference>
<keyword evidence="2" id="KW-0805">Transcription regulation</keyword>
<evidence type="ECO:0000256" key="1">
    <source>
        <dbReference type="ARBA" id="ARBA00009437"/>
    </source>
</evidence>
<evidence type="ECO:0000313" key="7">
    <source>
        <dbReference type="Proteomes" id="UP001589748"/>
    </source>
</evidence>
<name>A0ABV5LQ58_9ACTN</name>